<name>A0ABR2FYA2_9ROSI</name>
<evidence type="ECO:0000313" key="6">
    <source>
        <dbReference type="Proteomes" id="UP001472677"/>
    </source>
</evidence>
<keyword evidence="2" id="KW-0677">Repeat</keyword>
<evidence type="ECO:0000259" key="4">
    <source>
        <dbReference type="Pfam" id="PF08263"/>
    </source>
</evidence>
<evidence type="ECO:0000256" key="2">
    <source>
        <dbReference type="ARBA" id="ARBA00022737"/>
    </source>
</evidence>
<proteinExistence type="predicted"/>
<dbReference type="InterPro" id="IPR032675">
    <property type="entry name" value="LRR_dom_sf"/>
</dbReference>
<reference evidence="5 6" key="1">
    <citation type="journal article" date="2024" name="G3 (Bethesda)">
        <title>Genome assembly of Hibiscus sabdariffa L. provides insights into metabolisms of medicinal natural products.</title>
        <authorList>
            <person name="Kim T."/>
        </authorList>
    </citation>
    <scope>NUCLEOTIDE SEQUENCE [LARGE SCALE GENOMIC DNA]</scope>
    <source>
        <strain evidence="5">TK-2024</strain>
        <tissue evidence="5">Old leaves</tissue>
    </source>
</reference>
<dbReference type="EMBL" id="JBBPBM010000004">
    <property type="protein sequence ID" value="KAK8589034.1"/>
    <property type="molecule type" value="Genomic_DNA"/>
</dbReference>
<dbReference type="Proteomes" id="UP001472677">
    <property type="component" value="Unassembled WGS sequence"/>
</dbReference>
<keyword evidence="3" id="KW-0732">Signal</keyword>
<feature type="domain" description="Leucine-rich repeat-containing N-terminal plant-type" evidence="4">
    <location>
        <begin position="31"/>
        <end position="70"/>
    </location>
</feature>
<dbReference type="Pfam" id="PF08263">
    <property type="entry name" value="LRRNT_2"/>
    <property type="match status" value="1"/>
</dbReference>
<dbReference type="Gene3D" id="3.80.10.10">
    <property type="entry name" value="Ribonuclease Inhibitor"/>
    <property type="match status" value="1"/>
</dbReference>
<comment type="caution">
    <text evidence="5">The sequence shown here is derived from an EMBL/GenBank/DDBJ whole genome shotgun (WGS) entry which is preliminary data.</text>
</comment>
<evidence type="ECO:0000256" key="1">
    <source>
        <dbReference type="ARBA" id="ARBA00022614"/>
    </source>
</evidence>
<keyword evidence="1" id="KW-0433">Leucine-rich repeat</keyword>
<organism evidence="5 6">
    <name type="scientific">Hibiscus sabdariffa</name>
    <name type="common">roselle</name>
    <dbReference type="NCBI Taxonomy" id="183260"/>
    <lineage>
        <taxon>Eukaryota</taxon>
        <taxon>Viridiplantae</taxon>
        <taxon>Streptophyta</taxon>
        <taxon>Embryophyta</taxon>
        <taxon>Tracheophyta</taxon>
        <taxon>Spermatophyta</taxon>
        <taxon>Magnoliopsida</taxon>
        <taxon>eudicotyledons</taxon>
        <taxon>Gunneridae</taxon>
        <taxon>Pentapetalae</taxon>
        <taxon>rosids</taxon>
        <taxon>malvids</taxon>
        <taxon>Malvales</taxon>
        <taxon>Malvaceae</taxon>
        <taxon>Malvoideae</taxon>
        <taxon>Hibiscus</taxon>
    </lineage>
</organism>
<feature type="signal peptide" evidence="3">
    <location>
        <begin position="1"/>
        <end position="19"/>
    </location>
</feature>
<evidence type="ECO:0000256" key="3">
    <source>
        <dbReference type="SAM" id="SignalP"/>
    </source>
</evidence>
<keyword evidence="6" id="KW-1185">Reference proteome</keyword>
<dbReference type="InterPro" id="IPR013210">
    <property type="entry name" value="LRR_N_plant-typ"/>
</dbReference>
<protein>
    <recommendedName>
        <fullName evidence="4">Leucine-rich repeat-containing N-terminal plant-type domain-containing protein</fullName>
    </recommendedName>
</protein>
<gene>
    <name evidence="5" type="ORF">V6N12_023443</name>
</gene>
<accession>A0ABR2FYA2</accession>
<feature type="chain" id="PRO_5045712806" description="Leucine-rich repeat-containing N-terminal plant-type domain-containing protein" evidence="3">
    <location>
        <begin position="20"/>
        <end position="188"/>
    </location>
</feature>
<evidence type="ECO:0000313" key="5">
    <source>
        <dbReference type="EMBL" id="KAK8589034.1"/>
    </source>
</evidence>
<sequence>MGNTRFILLLMLLPLLSEFELILSVKSTTSLNSDSSALLALKNHVIVGLRSILATNWSVSVSVCEWIGVTTPQGHCLTSIRHDTAACRESIFPQYTQHGEQRFSQIITQGVGYLGRMKSINLTNNNFDGVPTLDFEAWKCTVTTSPALSRLLYALYRSWKHWSCPKTTRRSNSGSHWEALELESVIFE</sequence>